<proteinExistence type="predicted"/>
<gene>
    <name evidence="1" type="ORF">GWK47_005342</name>
</gene>
<evidence type="ECO:0000313" key="1">
    <source>
        <dbReference type="EMBL" id="KAG0723895.1"/>
    </source>
</evidence>
<sequence>MQGRQQGEKEALCKEELCSEHPANLRCSGAACEEICPSGWSCLGPGIGTRARAPSTNRLGWHRSDDGPYTPLWTTLPEASKTCYELVSCGCKKGCRNRCKCKKASLQCTGLCFCEGECQ</sequence>
<protein>
    <submittedName>
        <fullName evidence="1">Uncharacterized protein</fullName>
    </submittedName>
</protein>
<evidence type="ECO:0000313" key="2">
    <source>
        <dbReference type="Proteomes" id="UP000770661"/>
    </source>
</evidence>
<dbReference type="AlphaFoldDB" id="A0A8J4Y9N3"/>
<dbReference type="EMBL" id="JACEEZ010007603">
    <property type="protein sequence ID" value="KAG0723895.1"/>
    <property type="molecule type" value="Genomic_DNA"/>
</dbReference>
<accession>A0A8J4Y9N3</accession>
<comment type="caution">
    <text evidence="1">The sequence shown here is derived from an EMBL/GenBank/DDBJ whole genome shotgun (WGS) entry which is preliminary data.</text>
</comment>
<organism evidence="1 2">
    <name type="scientific">Chionoecetes opilio</name>
    <name type="common">Atlantic snow crab</name>
    <name type="synonym">Cancer opilio</name>
    <dbReference type="NCBI Taxonomy" id="41210"/>
    <lineage>
        <taxon>Eukaryota</taxon>
        <taxon>Metazoa</taxon>
        <taxon>Ecdysozoa</taxon>
        <taxon>Arthropoda</taxon>
        <taxon>Crustacea</taxon>
        <taxon>Multicrustacea</taxon>
        <taxon>Malacostraca</taxon>
        <taxon>Eumalacostraca</taxon>
        <taxon>Eucarida</taxon>
        <taxon>Decapoda</taxon>
        <taxon>Pleocyemata</taxon>
        <taxon>Brachyura</taxon>
        <taxon>Eubrachyura</taxon>
        <taxon>Majoidea</taxon>
        <taxon>Majidae</taxon>
        <taxon>Chionoecetes</taxon>
    </lineage>
</organism>
<name>A0A8J4Y9N3_CHIOP</name>
<reference evidence="1" key="1">
    <citation type="submission" date="2020-07" db="EMBL/GenBank/DDBJ databases">
        <title>The High-quality genome of the commercially important snow crab, Chionoecetes opilio.</title>
        <authorList>
            <person name="Jeong J.-H."/>
            <person name="Ryu S."/>
        </authorList>
    </citation>
    <scope>NUCLEOTIDE SEQUENCE</scope>
    <source>
        <strain evidence="1">MADBK_172401_WGS</strain>
        <tissue evidence="1">Digestive gland</tissue>
    </source>
</reference>
<keyword evidence="2" id="KW-1185">Reference proteome</keyword>
<dbReference type="Proteomes" id="UP000770661">
    <property type="component" value="Unassembled WGS sequence"/>
</dbReference>